<evidence type="ECO:0000313" key="3">
    <source>
        <dbReference type="Proteomes" id="UP001175271"/>
    </source>
</evidence>
<keyword evidence="1" id="KW-0472">Membrane</keyword>
<sequence>MRPDFGSNKRKWLLAAGFAILVVLAAVGITLGIVFGTKHKEDRGSPLNPTRDLRITVAFNVGLQPGTNFTKMHSLVSKTMADICQRGDMTGKTIMLKPYASEPVRGSISKKVYTIGEDDTALMNDIEELYEKHSVPLVKDPSQEAVMNDYKQSIESPKRNRRSVPASDLERTIILFAPSGDKYTGVAMITDSKAAGSVLKEILPQTHQQIVVNTNLDKSQAQTYYGADDDNRNVLAGKSVTAKQIVDGLSKEKS</sequence>
<gene>
    <name evidence="2" type="ORF">QR680_017912</name>
</gene>
<dbReference type="EMBL" id="JAUCMV010000004">
    <property type="protein sequence ID" value="KAK0405304.1"/>
    <property type="molecule type" value="Genomic_DNA"/>
</dbReference>
<comment type="caution">
    <text evidence="2">The sequence shown here is derived from an EMBL/GenBank/DDBJ whole genome shotgun (WGS) entry which is preliminary data.</text>
</comment>
<name>A0AA39LQ88_9BILA</name>
<dbReference type="AlphaFoldDB" id="A0AA39LQ88"/>
<organism evidence="2 3">
    <name type="scientific">Steinernema hermaphroditum</name>
    <dbReference type="NCBI Taxonomy" id="289476"/>
    <lineage>
        <taxon>Eukaryota</taxon>
        <taxon>Metazoa</taxon>
        <taxon>Ecdysozoa</taxon>
        <taxon>Nematoda</taxon>
        <taxon>Chromadorea</taxon>
        <taxon>Rhabditida</taxon>
        <taxon>Tylenchina</taxon>
        <taxon>Panagrolaimomorpha</taxon>
        <taxon>Strongyloidoidea</taxon>
        <taxon>Steinernematidae</taxon>
        <taxon>Steinernema</taxon>
    </lineage>
</organism>
<feature type="transmembrane region" description="Helical" evidence="1">
    <location>
        <begin position="12"/>
        <end position="35"/>
    </location>
</feature>
<evidence type="ECO:0000256" key="1">
    <source>
        <dbReference type="SAM" id="Phobius"/>
    </source>
</evidence>
<keyword evidence="1" id="KW-0812">Transmembrane</keyword>
<proteinExistence type="predicted"/>
<evidence type="ECO:0000313" key="2">
    <source>
        <dbReference type="EMBL" id="KAK0405304.1"/>
    </source>
</evidence>
<accession>A0AA39LQ88</accession>
<dbReference type="Proteomes" id="UP001175271">
    <property type="component" value="Unassembled WGS sequence"/>
</dbReference>
<reference evidence="2" key="1">
    <citation type="submission" date="2023-06" db="EMBL/GenBank/DDBJ databases">
        <title>Genomic analysis of the entomopathogenic nematode Steinernema hermaphroditum.</title>
        <authorList>
            <person name="Schwarz E.M."/>
            <person name="Heppert J.K."/>
            <person name="Baniya A."/>
            <person name="Schwartz H.T."/>
            <person name="Tan C.-H."/>
            <person name="Antoshechkin I."/>
            <person name="Sternberg P.W."/>
            <person name="Goodrich-Blair H."/>
            <person name="Dillman A.R."/>
        </authorList>
    </citation>
    <scope>NUCLEOTIDE SEQUENCE</scope>
    <source>
        <strain evidence="2">PS9179</strain>
        <tissue evidence="2">Whole animal</tissue>
    </source>
</reference>
<keyword evidence="3" id="KW-1185">Reference proteome</keyword>
<protein>
    <submittedName>
        <fullName evidence="2">Uncharacterized protein</fullName>
    </submittedName>
</protein>
<keyword evidence="1" id="KW-1133">Transmembrane helix</keyword>